<dbReference type="AlphaFoldDB" id="A0A2B8BA52"/>
<accession>A0A2B8BA52</accession>
<dbReference type="Gene3D" id="2.60.120.10">
    <property type="entry name" value="Jelly Rolls"/>
    <property type="match status" value="1"/>
</dbReference>
<dbReference type="InterPro" id="IPR014710">
    <property type="entry name" value="RmlC-like_jellyroll"/>
</dbReference>
<sequence length="120" mass="13165">MTLSTPLSLLAELDGITPEAGAPAAERILSGAPVFTSWNGYESPDGKRFAGTWRSTPGSWRIVYDEWEYCEILEGESIVAHDDGRSWTLKAGDRFVIEPGFQGSWTVVAATTKRYVVVLP</sequence>
<dbReference type="PANTHER" id="PTHR40943">
    <property type="entry name" value="CYTOPLASMIC PROTEIN-RELATED"/>
    <property type="match status" value="1"/>
</dbReference>
<dbReference type="CDD" id="cd02227">
    <property type="entry name" value="cupin_TM1112-like"/>
    <property type="match status" value="1"/>
</dbReference>
<dbReference type="RefSeq" id="WP_098740469.1">
    <property type="nucleotide sequence ID" value="NZ_PDKW01000043.1"/>
</dbReference>
<gene>
    <name evidence="2" type="ORF">CRT60_32135</name>
</gene>
<name>A0A2B8BA52_9PROT</name>
<evidence type="ECO:0000313" key="3">
    <source>
        <dbReference type="Proteomes" id="UP000225379"/>
    </source>
</evidence>
<evidence type="ECO:0000259" key="1">
    <source>
        <dbReference type="Pfam" id="PF05899"/>
    </source>
</evidence>
<dbReference type="Proteomes" id="UP000225379">
    <property type="component" value="Unassembled WGS sequence"/>
</dbReference>
<keyword evidence="3" id="KW-1185">Reference proteome</keyword>
<dbReference type="SUPFAM" id="SSF51182">
    <property type="entry name" value="RmlC-like cupins"/>
    <property type="match status" value="1"/>
</dbReference>
<dbReference type="PANTHER" id="PTHR40943:SF2">
    <property type="entry name" value="(S)-UREIDOGLYCINE AMINOHYDROLASE CUPIN DOMAIN-CONTAINING PROTEIN"/>
    <property type="match status" value="1"/>
</dbReference>
<feature type="domain" description="(S)-ureidoglycine aminohydrolase cupin" evidence="1">
    <location>
        <begin position="43"/>
        <end position="115"/>
    </location>
</feature>
<dbReference type="EMBL" id="PDKW01000043">
    <property type="protein sequence ID" value="PGH54438.1"/>
    <property type="molecule type" value="Genomic_DNA"/>
</dbReference>
<dbReference type="InterPro" id="IPR008579">
    <property type="entry name" value="UGlyAH_Cupin_dom"/>
</dbReference>
<reference evidence="3" key="1">
    <citation type="submission" date="2017-10" db="EMBL/GenBank/DDBJ databases">
        <authorList>
            <person name="Kravchenko I.K."/>
            <person name="Grouzdev D.S."/>
        </authorList>
    </citation>
    <scope>NUCLEOTIDE SEQUENCE [LARGE SCALE GENOMIC DNA]</scope>
    <source>
        <strain evidence="3">B2</strain>
    </source>
</reference>
<comment type="caution">
    <text evidence="2">The sequence shown here is derived from an EMBL/GenBank/DDBJ whole genome shotgun (WGS) entry which is preliminary data.</text>
</comment>
<dbReference type="InterPro" id="IPR011051">
    <property type="entry name" value="RmlC_Cupin_sf"/>
</dbReference>
<dbReference type="OrthoDB" id="9799053at2"/>
<dbReference type="Pfam" id="PF05899">
    <property type="entry name" value="Cupin_3"/>
    <property type="match status" value="1"/>
</dbReference>
<proteinExistence type="predicted"/>
<protein>
    <submittedName>
        <fullName evidence="2">Cupin</fullName>
    </submittedName>
</protein>
<organism evidence="2 3">
    <name type="scientific">Azospirillum palustre</name>
    <dbReference type="NCBI Taxonomy" id="2044885"/>
    <lineage>
        <taxon>Bacteria</taxon>
        <taxon>Pseudomonadati</taxon>
        <taxon>Pseudomonadota</taxon>
        <taxon>Alphaproteobacteria</taxon>
        <taxon>Rhodospirillales</taxon>
        <taxon>Azospirillaceae</taxon>
        <taxon>Azospirillum</taxon>
    </lineage>
</organism>
<evidence type="ECO:0000313" key="2">
    <source>
        <dbReference type="EMBL" id="PGH54438.1"/>
    </source>
</evidence>